<dbReference type="InterPro" id="IPR036942">
    <property type="entry name" value="Beta-barrel_TonB_sf"/>
</dbReference>
<dbReference type="AlphaFoldDB" id="A0A0W0HZ51"/>
<protein>
    <submittedName>
        <fullName evidence="19">Ligand-gated channel</fullName>
    </submittedName>
</protein>
<evidence type="ECO:0000313" key="19">
    <source>
        <dbReference type="EMBL" id="KTB65810.1"/>
    </source>
</evidence>
<dbReference type="InterPro" id="IPR011662">
    <property type="entry name" value="Secretin/TonB_short_N"/>
</dbReference>
<dbReference type="InterPro" id="IPR039426">
    <property type="entry name" value="TonB-dep_rcpt-like"/>
</dbReference>
<dbReference type="InterPro" id="IPR037066">
    <property type="entry name" value="Plug_dom_sf"/>
</dbReference>
<dbReference type="Pfam" id="PF07715">
    <property type="entry name" value="Plug"/>
    <property type="match status" value="1"/>
</dbReference>
<evidence type="ECO:0000256" key="10">
    <source>
        <dbReference type="ARBA" id="ARBA00023077"/>
    </source>
</evidence>
<evidence type="ECO:0000256" key="9">
    <source>
        <dbReference type="ARBA" id="ARBA00023065"/>
    </source>
</evidence>
<dbReference type="PROSITE" id="PS01156">
    <property type="entry name" value="TONB_DEPENDENT_REC_2"/>
    <property type="match status" value="1"/>
</dbReference>
<keyword evidence="13 14" id="KW-0998">Cell outer membrane</keyword>
<keyword evidence="10 16" id="KW-0798">TonB box</keyword>
<keyword evidence="3 14" id="KW-0813">Transport</keyword>
<dbReference type="PROSITE" id="PS52016">
    <property type="entry name" value="TONB_DEPENDENT_REC_3"/>
    <property type="match status" value="1"/>
</dbReference>
<evidence type="ECO:0000256" key="3">
    <source>
        <dbReference type="ARBA" id="ARBA00022448"/>
    </source>
</evidence>
<dbReference type="GO" id="GO:0009279">
    <property type="term" value="C:cell outer membrane"/>
    <property type="evidence" value="ECO:0007669"/>
    <property type="project" value="UniProtKB-SubCell"/>
</dbReference>
<dbReference type="Pfam" id="PF07660">
    <property type="entry name" value="STN"/>
    <property type="match status" value="1"/>
</dbReference>
<keyword evidence="4 14" id="KW-1134">Transmembrane beta strand</keyword>
<comment type="caution">
    <text evidence="19">The sequence shown here is derived from an EMBL/GenBank/DDBJ whole genome shotgun (WGS) entry which is preliminary data.</text>
</comment>
<feature type="chain" id="PRO_5006904005" evidence="17">
    <location>
        <begin position="29"/>
        <end position="792"/>
    </location>
</feature>
<dbReference type="FunFam" id="2.170.130.10:FF:000010">
    <property type="entry name" value="Ferripyoverdine receptor"/>
    <property type="match status" value="1"/>
</dbReference>
<evidence type="ECO:0000256" key="12">
    <source>
        <dbReference type="ARBA" id="ARBA00023170"/>
    </source>
</evidence>
<proteinExistence type="inferred from homology"/>
<dbReference type="Gene3D" id="3.55.50.30">
    <property type="match status" value="1"/>
</dbReference>
<name>A0A0W0HZ51_PSEFL</name>
<evidence type="ECO:0000256" key="8">
    <source>
        <dbReference type="ARBA" id="ARBA00023004"/>
    </source>
</evidence>
<dbReference type="InterPro" id="IPR000531">
    <property type="entry name" value="Beta-barrel_TonB"/>
</dbReference>
<dbReference type="Gene3D" id="2.40.170.20">
    <property type="entry name" value="TonB-dependent receptor, beta-barrel domain"/>
    <property type="match status" value="1"/>
</dbReference>
<dbReference type="PANTHER" id="PTHR32552:SF74">
    <property type="entry name" value="HYDROXAMATE SIDEROPHORE RECEPTOR FHUE"/>
    <property type="match status" value="1"/>
</dbReference>
<evidence type="ECO:0000256" key="1">
    <source>
        <dbReference type="ARBA" id="ARBA00004571"/>
    </source>
</evidence>
<evidence type="ECO:0000256" key="2">
    <source>
        <dbReference type="ARBA" id="ARBA00009810"/>
    </source>
</evidence>
<dbReference type="RefSeq" id="WP_058420078.1">
    <property type="nucleotide sequence ID" value="NZ_LKEF01000016.1"/>
</dbReference>
<dbReference type="Pfam" id="PF00593">
    <property type="entry name" value="TonB_dep_Rec_b-barrel"/>
    <property type="match status" value="1"/>
</dbReference>
<sequence length="792" mass="87426">MRRLLNTPLLPSAIALALALPVAGYVQAQEVELNVPAQSLGSALQEFGRQTNLQVLYSPTDVEGKRSHAIKGKLQPGQAMTTLLSGTGISYDLQGSSFTISAAKTSALELGATQVTANQLGTITEGSGSYTPGTIATATRMVLSPRETPQSISVVTRQAMDDFSLKSIDDVMRHTPGITVATYDSERTSYFSRGFAIQNFQYDGIPILQDAQYSSGHTLTDTVIYDRVEILKGATGLLTGAGGPGGTINMVRKKPTSEFKGYVDLGAGSWDNYRSEIDVSGPLTETGNVRGRAVAAYQDKHTFLDHYQRQTNVYYGILEFDLAPDTLLTIGGDYQDSDPQGSSWSGSASLFESAGNRISTPRSFNNGAKYSKWKQYTRTAFATLEHTFDNGWVGKAQYNHQINGYKAPLSALLSPNAETGKASLLTRTYNGETTSDTGDLYATGPFSLFGREHELVVGTSVSRSHWLGSDYTNATNYDNSHDYFNWDGDALKPDRGPRTKKNDELTRQSASYITGRFSLADDLHLILGTRVNNYEVSGTSQVKDTGKVVPYAGITYDLNDNFSAYASFTEIYLPQDDYRDRNDKPLEPDEGKNYEIGLKGEFFDGRLNSSLAYFEVHEKNRAVDDTDYIPNSHPGLDYASRGTEAKTKGYEAEISGELAPGWQLQAGYTHKIMRDKQGEKLSTWEPEDQVNIYTSYKLTGPLDKLTLGTGVRWQGTGWKLLNNYAKGTEENFSQDPLWIVDAMARYQVTENVSATLNVNNIFDKKYYTNIGFYNSAYYGDPRNVMLSTRWNF</sequence>
<evidence type="ECO:0000313" key="20">
    <source>
        <dbReference type="Proteomes" id="UP000054197"/>
    </source>
</evidence>
<keyword evidence="6 14" id="KW-0812">Transmembrane</keyword>
<evidence type="ECO:0000256" key="5">
    <source>
        <dbReference type="ARBA" id="ARBA00022496"/>
    </source>
</evidence>
<dbReference type="SMART" id="SM00965">
    <property type="entry name" value="STN"/>
    <property type="match status" value="1"/>
</dbReference>
<keyword evidence="7 17" id="KW-0732">Signal</keyword>
<dbReference type="NCBIfam" id="TIGR01783">
    <property type="entry name" value="TonB-siderophor"/>
    <property type="match status" value="1"/>
</dbReference>
<keyword evidence="9" id="KW-0406">Ion transport</keyword>
<dbReference type="GO" id="GO:0038023">
    <property type="term" value="F:signaling receptor activity"/>
    <property type="evidence" value="ECO:0007669"/>
    <property type="project" value="InterPro"/>
</dbReference>
<dbReference type="PANTHER" id="PTHR32552">
    <property type="entry name" value="FERRICHROME IRON RECEPTOR-RELATED"/>
    <property type="match status" value="1"/>
</dbReference>
<comment type="similarity">
    <text evidence="2 14 16">Belongs to the TonB-dependent receptor family.</text>
</comment>
<evidence type="ECO:0000256" key="7">
    <source>
        <dbReference type="ARBA" id="ARBA00022729"/>
    </source>
</evidence>
<dbReference type="CDD" id="cd01347">
    <property type="entry name" value="ligand_gated_channel"/>
    <property type="match status" value="1"/>
</dbReference>
<dbReference type="GO" id="GO:0015344">
    <property type="term" value="F:siderophore uptake transmembrane transporter activity"/>
    <property type="evidence" value="ECO:0007669"/>
    <property type="project" value="TreeGrafter"/>
</dbReference>
<feature type="short sequence motif" description="TonB C-terminal box" evidence="15">
    <location>
        <begin position="775"/>
        <end position="792"/>
    </location>
</feature>
<dbReference type="InterPro" id="IPR012910">
    <property type="entry name" value="Plug_dom"/>
</dbReference>
<dbReference type="GO" id="GO:0015891">
    <property type="term" value="P:siderophore transport"/>
    <property type="evidence" value="ECO:0007669"/>
    <property type="project" value="InterPro"/>
</dbReference>
<evidence type="ECO:0000256" key="11">
    <source>
        <dbReference type="ARBA" id="ARBA00023136"/>
    </source>
</evidence>
<evidence type="ECO:0000256" key="14">
    <source>
        <dbReference type="PROSITE-ProRule" id="PRU01360"/>
    </source>
</evidence>
<keyword evidence="11 14" id="KW-0472">Membrane</keyword>
<keyword evidence="5" id="KW-0410">Iron transport</keyword>
<gene>
    <name evidence="19" type="ORF">AO063_18930</name>
</gene>
<comment type="subcellular location">
    <subcellularLocation>
        <location evidence="1 14">Cell outer membrane</location>
        <topology evidence="1 14">Multi-pass membrane protein</topology>
    </subcellularLocation>
</comment>
<evidence type="ECO:0000256" key="13">
    <source>
        <dbReference type="ARBA" id="ARBA00023237"/>
    </source>
</evidence>
<evidence type="ECO:0000256" key="6">
    <source>
        <dbReference type="ARBA" id="ARBA00022692"/>
    </source>
</evidence>
<dbReference type="Proteomes" id="UP000054197">
    <property type="component" value="Unassembled WGS sequence"/>
</dbReference>
<evidence type="ECO:0000256" key="16">
    <source>
        <dbReference type="RuleBase" id="RU003357"/>
    </source>
</evidence>
<keyword evidence="12" id="KW-0675">Receptor</keyword>
<dbReference type="Gene3D" id="2.170.130.10">
    <property type="entry name" value="TonB-dependent receptor, plug domain"/>
    <property type="match status" value="1"/>
</dbReference>
<evidence type="ECO:0000256" key="4">
    <source>
        <dbReference type="ARBA" id="ARBA00022452"/>
    </source>
</evidence>
<accession>A0A0W0HZ51</accession>
<keyword evidence="8" id="KW-0408">Iron</keyword>
<dbReference type="EMBL" id="LKEF01000016">
    <property type="protein sequence ID" value="KTB65810.1"/>
    <property type="molecule type" value="Genomic_DNA"/>
</dbReference>
<evidence type="ECO:0000256" key="17">
    <source>
        <dbReference type="SAM" id="SignalP"/>
    </source>
</evidence>
<organism evidence="19 20">
    <name type="scientific">Pseudomonas fluorescens ICMP 11288</name>
    <dbReference type="NCBI Taxonomy" id="1198309"/>
    <lineage>
        <taxon>Bacteria</taxon>
        <taxon>Pseudomonadati</taxon>
        <taxon>Pseudomonadota</taxon>
        <taxon>Gammaproteobacteria</taxon>
        <taxon>Pseudomonadales</taxon>
        <taxon>Pseudomonadaceae</taxon>
        <taxon>Pseudomonas</taxon>
    </lineage>
</organism>
<reference evidence="19 20" key="1">
    <citation type="submission" date="2015-09" db="EMBL/GenBank/DDBJ databases">
        <title>Genome sequence of ICMP 11288.</title>
        <authorList>
            <person name="Visnovsky S."/>
            <person name="Lu A."/>
            <person name="Panda P."/>
            <person name="Pitman A."/>
        </authorList>
    </citation>
    <scope>NUCLEOTIDE SEQUENCE [LARGE SCALE GENOMIC DNA]</scope>
    <source>
        <strain evidence="19 20">ICMP 11288</strain>
    </source>
</reference>
<evidence type="ECO:0000259" key="18">
    <source>
        <dbReference type="SMART" id="SM00965"/>
    </source>
</evidence>
<dbReference type="InterPro" id="IPR010105">
    <property type="entry name" value="TonB_sidphr_rcpt"/>
</dbReference>
<evidence type="ECO:0000256" key="15">
    <source>
        <dbReference type="PROSITE-ProRule" id="PRU10144"/>
    </source>
</evidence>
<dbReference type="InterPro" id="IPR010917">
    <property type="entry name" value="TonB_rcpt_CS"/>
</dbReference>
<dbReference type="SUPFAM" id="SSF56935">
    <property type="entry name" value="Porins"/>
    <property type="match status" value="1"/>
</dbReference>
<feature type="domain" description="Secretin/TonB short N-terminal" evidence="18">
    <location>
        <begin position="53"/>
        <end position="103"/>
    </location>
</feature>
<feature type="signal peptide" evidence="17">
    <location>
        <begin position="1"/>
        <end position="28"/>
    </location>
</feature>